<dbReference type="Proteomes" id="UP001139493">
    <property type="component" value="Unassembled WGS sequence"/>
</dbReference>
<dbReference type="PANTHER" id="PTHR33055:SF16">
    <property type="entry name" value="TRANSPOSASE FOR INSERTION SEQUENCE ELEMENT IS1547"/>
    <property type="match status" value="1"/>
</dbReference>
<evidence type="ECO:0000313" key="4">
    <source>
        <dbReference type="Proteomes" id="UP001139493"/>
    </source>
</evidence>
<keyword evidence="4" id="KW-1185">Reference proteome</keyword>
<feature type="domain" description="Transposase IS116/IS110/IS902 C-terminal" evidence="2">
    <location>
        <begin position="245"/>
        <end position="322"/>
    </location>
</feature>
<sequence length="412" mass="44659">MSATPVEITPETTVEIIAGVDTHKDTHHVAVLSRSGVRLGDRQVPATAAGYDELVVFIASFGTVRVVGVEGTNSYGAGLTRQLRAAGVPVIEVIRPKRAQRRRGKSDPIDAFAAAQQVLADLETGDLPTPKSADGSVEQIRHLLAVRRSAVKARSAAIQQIKNMLVTAPQHLRDRFEPLKDPALIQTLAAIRPAPATESVDAAVSRSLRILARRYQHLTGEITDLDTDLDILNKQTAPAPAAAYGLGTVTCAALLVTAGDNPERLRSEAAFAALTGTAPIPASSGRTNRHRLNRGGDRQANCALHQIALVRWSHDPTTRAYVTKLRATGKSTKDILRCLRRAIAREVWHLLVHPEPVPEIDDLRPLRHSKGLSLQTVADHFGVWPAVISRLELGKTRNDDLATAYRNWLLTA</sequence>
<dbReference type="Pfam" id="PF02371">
    <property type="entry name" value="Transposase_20"/>
    <property type="match status" value="1"/>
</dbReference>
<accession>A0A9X2GDN6</accession>
<evidence type="ECO:0000259" key="1">
    <source>
        <dbReference type="Pfam" id="PF01548"/>
    </source>
</evidence>
<evidence type="ECO:0000313" key="3">
    <source>
        <dbReference type="EMBL" id="MCP2267281.1"/>
    </source>
</evidence>
<organism evidence="3 4">
    <name type="scientific">Promicromonospora thailandica</name>
    <dbReference type="NCBI Taxonomy" id="765201"/>
    <lineage>
        <taxon>Bacteria</taxon>
        <taxon>Bacillati</taxon>
        <taxon>Actinomycetota</taxon>
        <taxon>Actinomycetes</taxon>
        <taxon>Micrococcales</taxon>
        <taxon>Promicromonosporaceae</taxon>
        <taxon>Promicromonospora</taxon>
    </lineage>
</organism>
<dbReference type="InterPro" id="IPR003346">
    <property type="entry name" value="Transposase_20"/>
</dbReference>
<dbReference type="GO" id="GO:0003677">
    <property type="term" value="F:DNA binding"/>
    <property type="evidence" value="ECO:0007669"/>
    <property type="project" value="InterPro"/>
</dbReference>
<dbReference type="PANTHER" id="PTHR33055">
    <property type="entry name" value="TRANSPOSASE FOR INSERTION SEQUENCE ELEMENT IS1111A"/>
    <property type="match status" value="1"/>
</dbReference>
<feature type="domain" description="Transposase IS110-like N-terminal" evidence="1">
    <location>
        <begin position="18"/>
        <end position="166"/>
    </location>
</feature>
<dbReference type="AlphaFoldDB" id="A0A9X2GDN6"/>
<dbReference type="Pfam" id="PF01548">
    <property type="entry name" value="DEDD_Tnp_IS110"/>
    <property type="match status" value="1"/>
</dbReference>
<dbReference type="InterPro" id="IPR001387">
    <property type="entry name" value="Cro/C1-type_HTH"/>
</dbReference>
<dbReference type="EMBL" id="JAMTCS010000017">
    <property type="protein sequence ID" value="MCP2267281.1"/>
    <property type="molecule type" value="Genomic_DNA"/>
</dbReference>
<evidence type="ECO:0000259" key="2">
    <source>
        <dbReference type="Pfam" id="PF02371"/>
    </source>
</evidence>
<dbReference type="CDD" id="cd00093">
    <property type="entry name" value="HTH_XRE"/>
    <property type="match status" value="1"/>
</dbReference>
<protein>
    <submittedName>
        <fullName evidence="3">Transposase</fullName>
    </submittedName>
</protein>
<dbReference type="InterPro" id="IPR047650">
    <property type="entry name" value="Transpos_IS110"/>
</dbReference>
<dbReference type="InterPro" id="IPR002525">
    <property type="entry name" value="Transp_IS110-like_N"/>
</dbReference>
<reference evidence="3" key="1">
    <citation type="submission" date="2022-06" db="EMBL/GenBank/DDBJ databases">
        <title>Genomic Encyclopedia of Archaeal and Bacterial Type Strains, Phase II (KMG-II): from individual species to whole genera.</title>
        <authorList>
            <person name="Goeker M."/>
        </authorList>
    </citation>
    <scope>NUCLEOTIDE SEQUENCE</scope>
    <source>
        <strain evidence="3">DSM 26652</strain>
    </source>
</reference>
<gene>
    <name evidence="3" type="ORF">APR03_004654</name>
</gene>
<comment type="caution">
    <text evidence="3">The sequence shown here is derived from an EMBL/GenBank/DDBJ whole genome shotgun (WGS) entry which is preliminary data.</text>
</comment>
<dbReference type="InterPro" id="IPR010982">
    <property type="entry name" value="Lambda_DNA-bd_dom_sf"/>
</dbReference>
<dbReference type="NCBIfam" id="NF033542">
    <property type="entry name" value="transpos_IS110"/>
    <property type="match status" value="1"/>
</dbReference>
<proteinExistence type="predicted"/>
<dbReference type="SUPFAM" id="SSF47413">
    <property type="entry name" value="lambda repressor-like DNA-binding domains"/>
    <property type="match status" value="1"/>
</dbReference>
<dbReference type="GO" id="GO:0004803">
    <property type="term" value="F:transposase activity"/>
    <property type="evidence" value="ECO:0007669"/>
    <property type="project" value="InterPro"/>
</dbReference>
<dbReference type="RefSeq" id="WP_253839686.1">
    <property type="nucleotide sequence ID" value="NZ_JAMTCS010000017.1"/>
</dbReference>
<name>A0A9X2GDN6_9MICO</name>
<dbReference type="GO" id="GO:0006313">
    <property type="term" value="P:DNA transposition"/>
    <property type="evidence" value="ECO:0007669"/>
    <property type="project" value="InterPro"/>
</dbReference>